<dbReference type="Pfam" id="PF13407">
    <property type="entry name" value="Peripla_BP_4"/>
    <property type="match status" value="1"/>
</dbReference>
<keyword evidence="5" id="KW-0479">Metal-binding</keyword>
<keyword evidence="6 11" id="KW-0732">Signal</keyword>
<dbReference type="AlphaFoldDB" id="A0A380MUS0"/>
<evidence type="ECO:0000256" key="3">
    <source>
        <dbReference type="ARBA" id="ARBA00022448"/>
    </source>
</evidence>
<reference evidence="13 14" key="1">
    <citation type="submission" date="2018-06" db="EMBL/GenBank/DDBJ databases">
        <authorList>
            <consortium name="Pathogen Informatics"/>
            <person name="Doyle S."/>
        </authorList>
    </citation>
    <scope>NUCLEOTIDE SEQUENCE [LARGE SCALE GENOMIC DNA]</scope>
    <source>
        <strain evidence="13 14">NCTC10717</strain>
    </source>
</reference>
<proteinExistence type="inferred from homology"/>
<dbReference type="PANTHER" id="PTHR30036">
    <property type="entry name" value="D-XYLOSE-BINDING PERIPLASMIC PROTEIN"/>
    <property type="match status" value="1"/>
</dbReference>
<dbReference type="Gene3D" id="3.40.50.2300">
    <property type="match status" value="2"/>
</dbReference>
<organism evidence="13 14">
    <name type="scientific">Suttonella indologenes</name>
    <dbReference type="NCBI Taxonomy" id="13276"/>
    <lineage>
        <taxon>Bacteria</taxon>
        <taxon>Pseudomonadati</taxon>
        <taxon>Pseudomonadota</taxon>
        <taxon>Gammaproteobacteria</taxon>
        <taxon>Cardiobacteriales</taxon>
        <taxon>Cardiobacteriaceae</taxon>
        <taxon>Suttonella</taxon>
    </lineage>
</organism>
<keyword evidence="3" id="KW-0813">Transport</keyword>
<evidence type="ECO:0000313" key="13">
    <source>
        <dbReference type="EMBL" id="SUO96038.1"/>
    </source>
</evidence>
<comment type="similarity">
    <text evidence="2">Belongs to the bacterial solute-binding protein 2 family.</text>
</comment>
<evidence type="ECO:0000256" key="5">
    <source>
        <dbReference type="ARBA" id="ARBA00022723"/>
    </source>
</evidence>
<dbReference type="NCBIfam" id="NF011924">
    <property type="entry name" value="PRK15395.1"/>
    <property type="match status" value="1"/>
</dbReference>
<feature type="domain" description="Periplasmic binding protein" evidence="12">
    <location>
        <begin position="27"/>
        <end position="298"/>
    </location>
</feature>
<dbReference type="GO" id="GO:0030246">
    <property type="term" value="F:carbohydrate binding"/>
    <property type="evidence" value="ECO:0007669"/>
    <property type="project" value="InterPro"/>
</dbReference>
<dbReference type="SUPFAM" id="SSF53822">
    <property type="entry name" value="Periplasmic binding protein-like I"/>
    <property type="match status" value="1"/>
</dbReference>
<keyword evidence="4" id="KW-0762">Sugar transport</keyword>
<evidence type="ECO:0000256" key="9">
    <source>
        <dbReference type="ARBA" id="ARBA00034323"/>
    </source>
</evidence>
<keyword evidence="7" id="KW-0574">Periplasm</keyword>
<name>A0A380MUS0_9GAMM</name>
<evidence type="ECO:0000259" key="12">
    <source>
        <dbReference type="Pfam" id="PF13407"/>
    </source>
</evidence>
<dbReference type="GO" id="GO:0046872">
    <property type="term" value="F:metal ion binding"/>
    <property type="evidence" value="ECO:0007669"/>
    <property type="project" value="UniProtKB-KW"/>
</dbReference>
<feature type="chain" id="PRO_5017062227" description="D-galactose/methyl-galactoside binding periplasmic protein MglB" evidence="11">
    <location>
        <begin position="22"/>
        <end position="329"/>
    </location>
</feature>
<evidence type="ECO:0000256" key="10">
    <source>
        <dbReference type="ARBA" id="ARBA00034344"/>
    </source>
</evidence>
<evidence type="ECO:0000256" key="1">
    <source>
        <dbReference type="ARBA" id="ARBA00004418"/>
    </source>
</evidence>
<dbReference type="Proteomes" id="UP000254575">
    <property type="component" value="Unassembled WGS sequence"/>
</dbReference>
<comment type="subunit">
    <text evidence="9">The ABC transporter complex is composed of one ATP-binding protein (MglA), two transmembrane proteins (MglC) and a solute-binding protein (MglB).</text>
</comment>
<dbReference type="CDD" id="cd01539">
    <property type="entry name" value="PBP1_GGBP"/>
    <property type="match status" value="1"/>
</dbReference>
<evidence type="ECO:0000256" key="11">
    <source>
        <dbReference type="SAM" id="SignalP"/>
    </source>
</evidence>
<evidence type="ECO:0000313" key="14">
    <source>
        <dbReference type="Proteomes" id="UP000254575"/>
    </source>
</evidence>
<evidence type="ECO:0000256" key="8">
    <source>
        <dbReference type="ARBA" id="ARBA00022837"/>
    </source>
</evidence>
<comment type="subcellular location">
    <subcellularLocation>
        <location evidence="1">Periplasm</location>
    </subcellularLocation>
</comment>
<sequence length="329" mass="35547">MTFRKTLAVCVAALMMGQSFAADAPKVGVTIYKYDDNFMSLMRKSLEAEAAEHKTAKLLMNDSQNNQSEQNNQVDVMIAKGVKVLAINLVDPAAAPTIIEKARAEDIPVIFFNKDPGEAAIASYDKVYFVGTNPQESGEIQADLITKTWKENPDWDTNKNGVLDFVLLKGEPGHPDAEARTKFVVEKLNANGIKTNQLQLDAALWDAAKAKDIMQAWLSGPSGKNIEVVISNNDGMALGAIEAMKAQGGVLPTFGVDALPEALQLVKSDVLKGTVLNDGETQAKAIYALAVDLANGKDLSQSSVYTLDGKQIRVPYVGVDKSNLDKFLK</sequence>
<dbReference type="OrthoDB" id="9769193at2"/>
<evidence type="ECO:0000256" key="7">
    <source>
        <dbReference type="ARBA" id="ARBA00022764"/>
    </source>
</evidence>
<evidence type="ECO:0000256" key="2">
    <source>
        <dbReference type="ARBA" id="ARBA00007639"/>
    </source>
</evidence>
<accession>A0A380MUS0</accession>
<evidence type="ECO:0000256" key="4">
    <source>
        <dbReference type="ARBA" id="ARBA00022597"/>
    </source>
</evidence>
<keyword evidence="14" id="KW-1185">Reference proteome</keyword>
<dbReference type="GO" id="GO:0055085">
    <property type="term" value="P:transmembrane transport"/>
    <property type="evidence" value="ECO:0007669"/>
    <property type="project" value="UniProtKB-ARBA"/>
</dbReference>
<protein>
    <recommendedName>
        <fullName evidence="10">D-galactose/methyl-galactoside binding periplasmic protein MglB</fullName>
    </recommendedName>
</protein>
<keyword evidence="8" id="KW-0106">Calcium</keyword>
<evidence type="ECO:0000256" key="6">
    <source>
        <dbReference type="ARBA" id="ARBA00022729"/>
    </source>
</evidence>
<dbReference type="EMBL" id="UHIA01000004">
    <property type="protein sequence ID" value="SUO96038.1"/>
    <property type="molecule type" value="Genomic_DNA"/>
</dbReference>
<gene>
    <name evidence="13" type="primary">mglB_1</name>
    <name evidence="13" type="ORF">NCTC10717_00829</name>
</gene>
<dbReference type="InterPro" id="IPR028082">
    <property type="entry name" value="Peripla_BP_I"/>
</dbReference>
<dbReference type="RefSeq" id="WP_115218112.1">
    <property type="nucleotide sequence ID" value="NZ_UHIA01000004.1"/>
</dbReference>
<dbReference type="PANTHER" id="PTHR30036:SF2">
    <property type="entry name" value="D-GALACTOSE_METHYL-GALACTOSIDE BINDING PERIPLASMIC PROTEIN MGLB"/>
    <property type="match status" value="1"/>
</dbReference>
<feature type="signal peptide" evidence="11">
    <location>
        <begin position="1"/>
        <end position="21"/>
    </location>
</feature>
<dbReference type="GO" id="GO:0030288">
    <property type="term" value="C:outer membrane-bounded periplasmic space"/>
    <property type="evidence" value="ECO:0007669"/>
    <property type="project" value="TreeGrafter"/>
</dbReference>
<dbReference type="InterPro" id="IPR050555">
    <property type="entry name" value="Bact_Solute-Bind_Prot2"/>
</dbReference>
<dbReference type="InterPro" id="IPR025997">
    <property type="entry name" value="SBP_2_dom"/>
</dbReference>
<dbReference type="InterPro" id="IPR044085">
    <property type="entry name" value="MglB-like_PBP1"/>
</dbReference>